<comment type="caution">
    <text evidence="2">The sequence shown here is derived from an EMBL/GenBank/DDBJ whole genome shotgun (WGS) entry which is preliminary data.</text>
</comment>
<dbReference type="OrthoDB" id="5987471at2759"/>
<dbReference type="Proteomes" id="UP000225706">
    <property type="component" value="Unassembled WGS sequence"/>
</dbReference>
<name>A0A2B4R8I3_STYPI</name>
<feature type="compositionally biased region" description="Basic and acidic residues" evidence="1">
    <location>
        <begin position="1"/>
        <end position="18"/>
    </location>
</feature>
<feature type="region of interest" description="Disordered" evidence="1">
    <location>
        <begin position="1"/>
        <end position="27"/>
    </location>
</feature>
<organism evidence="2 3">
    <name type="scientific">Stylophora pistillata</name>
    <name type="common">Smooth cauliflower coral</name>
    <dbReference type="NCBI Taxonomy" id="50429"/>
    <lineage>
        <taxon>Eukaryota</taxon>
        <taxon>Metazoa</taxon>
        <taxon>Cnidaria</taxon>
        <taxon>Anthozoa</taxon>
        <taxon>Hexacorallia</taxon>
        <taxon>Scleractinia</taxon>
        <taxon>Astrocoeniina</taxon>
        <taxon>Pocilloporidae</taxon>
        <taxon>Stylophora</taxon>
    </lineage>
</organism>
<proteinExistence type="predicted"/>
<dbReference type="Pfam" id="PF03564">
    <property type="entry name" value="DUF1759"/>
    <property type="match status" value="1"/>
</dbReference>
<dbReference type="EMBL" id="LSMT01001061">
    <property type="protein sequence ID" value="PFX13133.1"/>
    <property type="molecule type" value="Genomic_DNA"/>
</dbReference>
<evidence type="ECO:0000256" key="1">
    <source>
        <dbReference type="SAM" id="MobiDB-lite"/>
    </source>
</evidence>
<dbReference type="PANTHER" id="PTHR47331">
    <property type="entry name" value="PHD-TYPE DOMAIN-CONTAINING PROTEIN"/>
    <property type="match status" value="1"/>
</dbReference>
<sequence length="348" mass="39475">MTSKSEDSDVTEITEKKNRTGTSGVEKQKQKDILLIQIKRRKRTAKRKVTNLRHEITDIKSVIEPLWAALEDAQEILEEITAFYVEVRVKEQAVKTEPFEESEAIERDREHNRSLPAIGNQLNESHGSHDGNIYLKPLTVPTFSGDKRKFEDVWARFTSLVDESTEQVHFKMARLRQCLTGKALEAIRGLEVTANEYQEAKQILKTKYEGTRRVLPAYLDQLEQALLIRRNDIYALEKFADLVRISGKVTGRTKRSLDSDGEGVELYHQLKELWAVASMQTRKWISNSPKVIGAISSEENTTKIVINSGQDPITKSLGIPWNGTEDVFTFAASPVSSDFSDNKGKRPA</sequence>
<gene>
    <name evidence="2" type="ORF">AWC38_SpisGene22813</name>
</gene>
<evidence type="ECO:0000313" key="3">
    <source>
        <dbReference type="Proteomes" id="UP000225706"/>
    </source>
</evidence>
<dbReference type="AlphaFoldDB" id="A0A2B4R8I3"/>
<dbReference type="InterPro" id="IPR005312">
    <property type="entry name" value="DUF1759"/>
</dbReference>
<reference evidence="3" key="1">
    <citation type="journal article" date="2017" name="bioRxiv">
        <title>Comparative analysis of the genomes of Stylophora pistillata and Acropora digitifera provides evidence for extensive differences between species of corals.</title>
        <authorList>
            <person name="Voolstra C.R."/>
            <person name="Li Y."/>
            <person name="Liew Y.J."/>
            <person name="Baumgarten S."/>
            <person name="Zoccola D."/>
            <person name="Flot J.-F."/>
            <person name="Tambutte S."/>
            <person name="Allemand D."/>
            <person name="Aranda M."/>
        </authorList>
    </citation>
    <scope>NUCLEOTIDE SEQUENCE [LARGE SCALE GENOMIC DNA]</scope>
</reference>
<accession>A0A2B4R8I3</accession>
<evidence type="ECO:0000313" key="2">
    <source>
        <dbReference type="EMBL" id="PFX13133.1"/>
    </source>
</evidence>
<protein>
    <submittedName>
        <fullName evidence="2">Uncharacterized protein</fullName>
    </submittedName>
</protein>
<keyword evidence="3" id="KW-1185">Reference proteome</keyword>